<sequence>MPPSIRQQTETNSLRQTRFKTSRRCQNCGYMQTKGYPPLTPRTHRLNDHPLRTPVRKQPRGVPRLTSPLTFLVLMRALRKICCPVYEGPIGCHLPPTRATLQKRRAGDKSSSRHGGGGSSSHQADRFLRRHRARGEKPQVFRVDLPSRVWF</sequence>
<comment type="caution">
    <text evidence="2">The sequence shown here is derived from an EMBL/GenBank/DDBJ whole genome shotgun (WGS) entry which is preliminary data.</text>
</comment>
<evidence type="ECO:0000313" key="2">
    <source>
        <dbReference type="EMBL" id="KAF7274919.1"/>
    </source>
</evidence>
<dbReference type="Proteomes" id="UP000625711">
    <property type="component" value="Unassembled WGS sequence"/>
</dbReference>
<proteinExistence type="predicted"/>
<organism evidence="2 3">
    <name type="scientific">Rhynchophorus ferrugineus</name>
    <name type="common">Red palm weevil</name>
    <name type="synonym">Curculio ferrugineus</name>
    <dbReference type="NCBI Taxonomy" id="354439"/>
    <lineage>
        <taxon>Eukaryota</taxon>
        <taxon>Metazoa</taxon>
        <taxon>Ecdysozoa</taxon>
        <taxon>Arthropoda</taxon>
        <taxon>Hexapoda</taxon>
        <taxon>Insecta</taxon>
        <taxon>Pterygota</taxon>
        <taxon>Neoptera</taxon>
        <taxon>Endopterygota</taxon>
        <taxon>Coleoptera</taxon>
        <taxon>Polyphaga</taxon>
        <taxon>Cucujiformia</taxon>
        <taxon>Curculionidae</taxon>
        <taxon>Dryophthorinae</taxon>
        <taxon>Rhynchophorus</taxon>
    </lineage>
</organism>
<evidence type="ECO:0000256" key="1">
    <source>
        <dbReference type="SAM" id="MobiDB-lite"/>
    </source>
</evidence>
<accession>A0A834ME76</accession>
<keyword evidence="3" id="KW-1185">Reference proteome</keyword>
<name>A0A834ME76_RHYFE</name>
<feature type="region of interest" description="Disordered" evidence="1">
    <location>
        <begin position="31"/>
        <end position="62"/>
    </location>
</feature>
<gene>
    <name evidence="2" type="ORF">GWI33_012418</name>
</gene>
<dbReference type="AlphaFoldDB" id="A0A834ME76"/>
<protein>
    <submittedName>
        <fullName evidence="2">Uncharacterized protein</fullName>
    </submittedName>
</protein>
<evidence type="ECO:0000313" key="3">
    <source>
        <dbReference type="Proteomes" id="UP000625711"/>
    </source>
</evidence>
<feature type="region of interest" description="Disordered" evidence="1">
    <location>
        <begin position="101"/>
        <end position="125"/>
    </location>
</feature>
<dbReference type="EMBL" id="JAACXV010011824">
    <property type="protein sequence ID" value="KAF7274919.1"/>
    <property type="molecule type" value="Genomic_DNA"/>
</dbReference>
<reference evidence="2" key="1">
    <citation type="submission" date="2020-08" db="EMBL/GenBank/DDBJ databases">
        <title>Genome sequencing and assembly of the red palm weevil Rhynchophorus ferrugineus.</title>
        <authorList>
            <person name="Dias G.B."/>
            <person name="Bergman C.M."/>
            <person name="Manee M."/>
        </authorList>
    </citation>
    <scope>NUCLEOTIDE SEQUENCE</scope>
    <source>
        <strain evidence="2">AA-2017</strain>
        <tissue evidence="2">Whole larva</tissue>
    </source>
</reference>